<organism evidence="5 6">
    <name type="scientific">Ditylenchus destructor</name>
    <dbReference type="NCBI Taxonomy" id="166010"/>
    <lineage>
        <taxon>Eukaryota</taxon>
        <taxon>Metazoa</taxon>
        <taxon>Ecdysozoa</taxon>
        <taxon>Nematoda</taxon>
        <taxon>Chromadorea</taxon>
        <taxon>Rhabditida</taxon>
        <taxon>Tylenchina</taxon>
        <taxon>Tylenchomorpha</taxon>
        <taxon>Sphaerularioidea</taxon>
        <taxon>Anguinidae</taxon>
        <taxon>Anguininae</taxon>
        <taxon>Ditylenchus</taxon>
    </lineage>
</organism>
<evidence type="ECO:0000256" key="2">
    <source>
        <dbReference type="ARBA" id="ARBA00007288"/>
    </source>
</evidence>
<dbReference type="Proteomes" id="UP001201812">
    <property type="component" value="Unassembled WGS sequence"/>
</dbReference>
<evidence type="ECO:0000256" key="3">
    <source>
        <dbReference type="ARBA" id="ARBA00015651"/>
    </source>
</evidence>
<proteinExistence type="inferred from homology"/>
<dbReference type="GO" id="GO:0031718">
    <property type="term" value="F:type 1 cannabinoid receptor binding"/>
    <property type="evidence" value="ECO:0007669"/>
    <property type="project" value="TreeGrafter"/>
</dbReference>
<evidence type="ECO:0000313" key="5">
    <source>
        <dbReference type="EMBL" id="KAI1715013.1"/>
    </source>
</evidence>
<dbReference type="AlphaFoldDB" id="A0AAD4R4B6"/>
<evidence type="ECO:0000313" key="6">
    <source>
        <dbReference type="Proteomes" id="UP001201812"/>
    </source>
</evidence>
<dbReference type="GO" id="GO:0005886">
    <property type="term" value="C:plasma membrane"/>
    <property type="evidence" value="ECO:0007669"/>
    <property type="project" value="TreeGrafter"/>
</dbReference>
<reference evidence="5" key="1">
    <citation type="submission" date="2022-01" db="EMBL/GenBank/DDBJ databases">
        <title>Genome Sequence Resource for Two Populations of Ditylenchus destructor, the Migratory Endoparasitic Phytonematode.</title>
        <authorList>
            <person name="Zhang H."/>
            <person name="Lin R."/>
            <person name="Xie B."/>
        </authorList>
    </citation>
    <scope>NUCLEOTIDE SEQUENCE</scope>
    <source>
        <strain evidence="5">BazhouSP</strain>
    </source>
</reference>
<keyword evidence="5" id="KW-0675">Receptor</keyword>
<comment type="similarity">
    <text evidence="2">Belongs to the CNRIP family.</text>
</comment>
<dbReference type="Pfam" id="PF15043">
    <property type="entry name" value="CNRIP1"/>
    <property type="match status" value="1"/>
</dbReference>
<dbReference type="EMBL" id="JAKKPZ010000012">
    <property type="protein sequence ID" value="KAI1715013.1"/>
    <property type="molecule type" value="Genomic_DNA"/>
</dbReference>
<protein>
    <recommendedName>
        <fullName evidence="3">CB1 cannabinoid receptor-interacting protein 1</fullName>
    </recommendedName>
</protein>
<name>A0AAD4R4B6_9BILA</name>
<comment type="subunit">
    <text evidence="4">Interacts with the cannabinoid receptor CNR1 (via C-terminus). Does not interact with cannabinoid receptor CNR2.</text>
</comment>
<dbReference type="InterPro" id="IPR029204">
    <property type="entry name" value="CNRIP1"/>
</dbReference>
<dbReference type="PANTHER" id="PTHR31952">
    <property type="entry name" value="CB1 CANNABINOID RECEPTOR-INTERACTING PROTEIN 1"/>
    <property type="match status" value="1"/>
</dbReference>
<sequence>MASTIGINGSYGERKPSNALGVGVGNGERKLSNAELRKASTASALRKPSLSPIGTIGAGTSFQMMISLHNADTNDLIAFKQDGQRFGTSQRTLKLNSNVKYKCLIKTKPLVEFHHMHLGGSDLELVSETVIGGEYSAIWNTTGIEPTRKGARQDILLILSGPGVSLRKKIQTKFYNPGNGHAEWGHKLDSLIWQCDIDPTGTITVTDEQVL</sequence>
<accession>A0AAD4R4B6</accession>
<comment type="function">
    <text evidence="1">Suppresses cannabinoid receptor CNR1-mediated tonic inhibition of voltage-gated calcium channels.</text>
</comment>
<gene>
    <name evidence="5" type="ORF">DdX_08290</name>
</gene>
<evidence type="ECO:0000256" key="4">
    <source>
        <dbReference type="ARBA" id="ARBA00026030"/>
    </source>
</evidence>
<keyword evidence="6" id="KW-1185">Reference proteome</keyword>
<dbReference type="PANTHER" id="PTHR31952:SF1">
    <property type="entry name" value="CB1 CANNABINOID RECEPTOR-INTERACTING PROTEIN 1"/>
    <property type="match status" value="1"/>
</dbReference>
<evidence type="ECO:0000256" key="1">
    <source>
        <dbReference type="ARBA" id="ARBA00003884"/>
    </source>
</evidence>
<comment type="caution">
    <text evidence="5">The sequence shown here is derived from an EMBL/GenBank/DDBJ whole genome shotgun (WGS) entry which is preliminary data.</text>
</comment>